<proteinExistence type="predicted"/>
<reference evidence="2 3" key="1">
    <citation type="journal article" date="2010" name="J. Virol.">
        <title>Stability of murine cytomegalovirus genome after in vitro and in vivo passage.</title>
        <authorList>
            <person name="Cheng T.P."/>
            <person name="Valentine M.C."/>
            <person name="Gao J."/>
            <person name="Pingel J.T."/>
            <person name="Yokoyama W.M."/>
        </authorList>
    </citation>
    <scope>NUCLEOTIDE SEQUENCE [LARGE SCALE GENOMIC DNA]</scope>
    <source>
        <strain evidence="2 3">Smith</strain>
    </source>
</reference>
<accession>D3XDI5</accession>
<protein>
    <recommendedName>
        <fullName evidence="4">M108 protein</fullName>
    </recommendedName>
</protein>
<organism evidence="2 3">
    <name type="scientific">Murid herpesvirus 1 (strain Smith)</name>
    <name type="common">MuHV-1</name>
    <name type="synonym">Mouse cytomegalovirus</name>
    <dbReference type="NCBI Taxonomy" id="10367"/>
    <lineage>
        <taxon>Viruses</taxon>
        <taxon>Duplodnaviria</taxon>
        <taxon>Heunggongvirae</taxon>
        <taxon>Peploviricota</taxon>
        <taxon>Herviviricetes</taxon>
        <taxon>Herpesvirales</taxon>
        <taxon>Orthoherpesviridae</taxon>
        <taxon>Betaherpesvirinae</taxon>
        <taxon>Muromegalovirus</taxon>
        <taxon>Muromegalovirus muridbeta1</taxon>
        <taxon>Murid herpesvirus 1</taxon>
    </lineage>
</organism>
<gene>
    <name evidence="2" type="primary">m01</name>
</gene>
<evidence type="ECO:0000313" key="2">
    <source>
        <dbReference type="EMBL" id="ADD10379.1"/>
    </source>
</evidence>
<organismHost>
    <name type="scientific">Mus musculus</name>
    <name type="common">Mouse</name>
    <dbReference type="NCBI Taxonomy" id="10090"/>
</organismHost>
<evidence type="ECO:0000256" key="1">
    <source>
        <dbReference type="SAM" id="MobiDB-lite"/>
    </source>
</evidence>
<evidence type="ECO:0008006" key="4">
    <source>
        <dbReference type="Google" id="ProtNLM"/>
    </source>
</evidence>
<evidence type="ECO:0000313" key="3">
    <source>
        <dbReference type="Proteomes" id="UP000180711"/>
    </source>
</evidence>
<sequence>MKRIGLERCFLSTSYRSTRFPSTALPRLTAERRSTFFTPDPKPRGGGVPRQYSPGIIPAPPPRGPKSGEATVASKHTAALEERSLHGSPGRAPLVAEASHAGGAPHPAFPRTRRAARRLTQASARLDSYANTCA</sequence>
<dbReference type="Proteomes" id="UP000180711">
    <property type="component" value="Segment"/>
</dbReference>
<keyword evidence="3" id="KW-1185">Reference proteome</keyword>
<feature type="region of interest" description="Disordered" evidence="1">
    <location>
        <begin position="31"/>
        <end position="112"/>
    </location>
</feature>
<name>D3XDI5_MUHVS</name>
<dbReference type="EMBL" id="GU305914">
    <property type="protein sequence ID" value="ADD10379.1"/>
    <property type="molecule type" value="Genomic_DNA"/>
</dbReference>